<evidence type="ECO:0000313" key="3">
    <source>
        <dbReference type="Proteomes" id="UP000287033"/>
    </source>
</evidence>
<dbReference type="GO" id="GO:0045296">
    <property type="term" value="F:cadherin binding"/>
    <property type="evidence" value="ECO:0007669"/>
    <property type="project" value="TreeGrafter"/>
</dbReference>
<organism evidence="2 3">
    <name type="scientific">Chiloscyllium punctatum</name>
    <name type="common">Brownbanded bambooshark</name>
    <name type="synonym">Hemiscyllium punctatum</name>
    <dbReference type="NCBI Taxonomy" id="137246"/>
    <lineage>
        <taxon>Eukaryota</taxon>
        <taxon>Metazoa</taxon>
        <taxon>Chordata</taxon>
        <taxon>Craniata</taxon>
        <taxon>Vertebrata</taxon>
        <taxon>Chondrichthyes</taxon>
        <taxon>Elasmobranchii</taxon>
        <taxon>Galeomorphii</taxon>
        <taxon>Galeoidea</taxon>
        <taxon>Orectolobiformes</taxon>
        <taxon>Hemiscylliidae</taxon>
        <taxon>Chiloscyllium</taxon>
    </lineage>
</organism>
<reference evidence="2 3" key="1">
    <citation type="journal article" date="2018" name="Nat. Ecol. Evol.">
        <title>Shark genomes provide insights into elasmobranch evolution and the origin of vertebrates.</title>
        <authorList>
            <person name="Hara Y"/>
            <person name="Yamaguchi K"/>
            <person name="Onimaru K"/>
            <person name="Kadota M"/>
            <person name="Koyanagi M"/>
            <person name="Keeley SD"/>
            <person name="Tatsumi K"/>
            <person name="Tanaka K"/>
            <person name="Motone F"/>
            <person name="Kageyama Y"/>
            <person name="Nozu R"/>
            <person name="Adachi N"/>
            <person name="Nishimura O"/>
            <person name="Nakagawa R"/>
            <person name="Tanegashima C"/>
            <person name="Kiyatake I"/>
            <person name="Matsumoto R"/>
            <person name="Murakumo K"/>
            <person name="Nishida K"/>
            <person name="Terakita A"/>
            <person name="Kuratani S"/>
            <person name="Sato K"/>
            <person name="Hyodo S Kuraku.S."/>
        </authorList>
    </citation>
    <scope>NUCLEOTIDE SEQUENCE [LARGE SCALE GENOMIC DNA]</scope>
</reference>
<dbReference type="PANTHER" id="PTHR23169:SF20">
    <property type="entry name" value="PLECTIN"/>
    <property type="match status" value="1"/>
</dbReference>
<feature type="non-terminal residue" evidence="2">
    <location>
        <position position="137"/>
    </location>
</feature>
<dbReference type="GO" id="GO:0048471">
    <property type="term" value="C:perinuclear region of cytoplasm"/>
    <property type="evidence" value="ECO:0007669"/>
    <property type="project" value="TreeGrafter"/>
</dbReference>
<proteinExistence type="predicted"/>
<dbReference type="GO" id="GO:0008307">
    <property type="term" value="F:structural constituent of muscle"/>
    <property type="evidence" value="ECO:0007669"/>
    <property type="project" value="TreeGrafter"/>
</dbReference>
<dbReference type="EMBL" id="BEZZ01053492">
    <property type="protein sequence ID" value="GCC41463.1"/>
    <property type="molecule type" value="Genomic_DNA"/>
</dbReference>
<dbReference type="SUPFAM" id="SSF46966">
    <property type="entry name" value="Spectrin repeat"/>
    <property type="match status" value="1"/>
</dbReference>
<dbReference type="GO" id="GO:0030056">
    <property type="term" value="C:hemidesmosome"/>
    <property type="evidence" value="ECO:0007669"/>
    <property type="project" value="TreeGrafter"/>
</dbReference>
<dbReference type="GO" id="GO:0042383">
    <property type="term" value="C:sarcolemma"/>
    <property type="evidence" value="ECO:0007669"/>
    <property type="project" value="TreeGrafter"/>
</dbReference>
<protein>
    <submittedName>
        <fullName evidence="2">Uncharacterized protein</fullName>
    </submittedName>
</protein>
<dbReference type="GO" id="GO:0031581">
    <property type="term" value="P:hemidesmosome assembly"/>
    <property type="evidence" value="ECO:0007669"/>
    <property type="project" value="TreeGrafter"/>
</dbReference>
<sequence>MRVEVGNNQQIFDNLESELSKAKVVNERMIRSHSERDVDLDRYRDCVQQLLEHWQGIQGQIDTRSRELDQLGRHLTYYRDAYDWLIQWIRETKERQEKMQAVPIRDSSSLKQQLQQEQVPATAQGKGGGANPGVGAG</sequence>
<evidence type="ECO:0000313" key="2">
    <source>
        <dbReference type="EMBL" id="GCC41463.1"/>
    </source>
</evidence>
<dbReference type="InterPro" id="IPR043197">
    <property type="entry name" value="Plakin"/>
</dbReference>
<feature type="region of interest" description="Disordered" evidence="1">
    <location>
        <begin position="97"/>
        <end position="137"/>
    </location>
</feature>
<keyword evidence="3" id="KW-1185">Reference proteome</keyword>
<dbReference type="AlphaFoldDB" id="A0A401TFR2"/>
<dbReference type="Gene3D" id="1.20.58.60">
    <property type="match status" value="1"/>
</dbReference>
<gene>
    <name evidence="2" type="ORF">chiPu_0025176</name>
</gene>
<feature type="compositionally biased region" description="Low complexity" evidence="1">
    <location>
        <begin position="107"/>
        <end position="118"/>
    </location>
</feature>
<dbReference type="GO" id="GO:0030506">
    <property type="term" value="F:ankyrin binding"/>
    <property type="evidence" value="ECO:0007669"/>
    <property type="project" value="TreeGrafter"/>
</dbReference>
<dbReference type="GO" id="GO:0005925">
    <property type="term" value="C:focal adhesion"/>
    <property type="evidence" value="ECO:0007669"/>
    <property type="project" value="TreeGrafter"/>
</dbReference>
<evidence type="ECO:0000256" key="1">
    <source>
        <dbReference type="SAM" id="MobiDB-lite"/>
    </source>
</evidence>
<name>A0A401TFR2_CHIPU</name>
<feature type="compositionally biased region" description="Gly residues" evidence="1">
    <location>
        <begin position="125"/>
        <end position="137"/>
    </location>
</feature>
<dbReference type="GO" id="GO:0005882">
    <property type="term" value="C:intermediate filament"/>
    <property type="evidence" value="ECO:0007669"/>
    <property type="project" value="TreeGrafter"/>
</dbReference>
<comment type="caution">
    <text evidence="2">The sequence shown here is derived from an EMBL/GenBank/DDBJ whole genome shotgun (WGS) entry which is preliminary data.</text>
</comment>
<dbReference type="STRING" id="137246.A0A401TFR2"/>
<dbReference type="GO" id="GO:0045104">
    <property type="term" value="P:intermediate filament cytoskeleton organization"/>
    <property type="evidence" value="ECO:0007669"/>
    <property type="project" value="InterPro"/>
</dbReference>
<dbReference type="GO" id="GO:0042060">
    <property type="term" value="P:wound healing"/>
    <property type="evidence" value="ECO:0007669"/>
    <property type="project" value="TreeGrafter"/>
</dbReference>
<accession>A0A401TFR2</accession>
<dbReference type="GO" id="GO:0005200">
    <property type="term" value="F:structural constituent of cytoskeleton"/>
    <property type="evidence" value="ECO:0007669"/>
    <property type="project" value="TreeGrafter"/>
</dbReference>
<dbReference type="OrthoDB" id="18740at2759"/>
<dbReference type="Proteomes" id="UP000287033">
    <property type="component" value="Unassembled WGS sequence"/>
</dbReference>
<dbReference type="PANTHER" id="PTHR23169">
    <property type="entry name" value="ENVOPLAKIN"/>
    <property type="match status" value="1"/>
</dbReference>